<evidence type="ECO:0000313" key="1">
    <source>
        <dbReference type="EMBL" id="UXZ97256.1"/>
    </source>
</evidence>
<reference evidence="1" key="1">
    <citation type="submission" date="2021-08" db="EMBL/GenBank/DDBJ databases">
        <title>Complete genome sequence of Pseudomonas phytophila.</title>
        <authorList>
            <person name="Weir B.S."/>
            <person name="Templeton M.D."/>
            <person name="Arshed S."/>
            <person name="Andersen M.T."/>
            <person name="Jayaraman J."/>
        </authorList>
    </citation>
    <scope>NUCLEOTIDE SEQUENCE</scope>
    <source>
        <strain evidence="1">ICMP 23753</strain>
    </source>
</reference>
<sequence>MPIYWVVLLIICIGSGILGLISQRAEESSSTAGASTIASNMLVYRNALAEYARSNQTTTGTVQDTALALPSWYAHAPGVSGYVVSGLSYTYYLSPSEGLVAELVKMTDASVAVGYVQAGRLISPIVGATGITVPSVIPSGAAIAVQ</sequence>
<dbReference type="EMBL" id="CP081201">
    <property type="protein sequence ID" value="UXZ97256.1"/>
    <property type="molecule type" value="Genomic_DNA"/>
</dbReference>
<dbReference type="InterPro" id="IPR041884">
    <property type="entry name" value="PilM_C-ter"/>
</dbReference>
<dbReference type="RefSeq" id="WP_263270407.1">
    <property type="nucleotide sequence ID" value="NZ_CP081201.1"/>
</dbReference>
<dbReference type="Gene3D" id="3.30.1300.90">
    <property type="entry name" value="PilM protein, N-terminal domain"/>
    <property type="match status" value="1"/>
</dbReference>
<keyword evidence="2" id="KW-1185">Reference proteome</keyword>
<accession>A0ABY6FH71</accession>
<evidence type="ECO:0000313" key="2">
    <source>
        <dbReference type="Proteomes" id="UP001063228"/>
    </source>
</evidence>
<organism evidence="1 2">
    <name type="scientific">Pseudomonas phytophila</name>
    <dbReference type="NCBI Taxonomy" id="2867264"/>
    <lineage>
        <taxon>Bacteria</taxon>
        <taxon>Pseudomonadati</taxon>
        <taxon>Pseudomonadota</taxon>
        <taxon>Gammaproteobacteria</taxon>
        <taxon>Pseudomonadales</taxon>
        <taxon>Pseudomonadaceae</taxon>
        <taxon>Pseudomonas</taxon>
    </lineage>
</organism>
<name>A0ABY6FH71_9PSED</name>
<protein>
    <submittedName>
        <fullName evidence="1">Type IV pilus biogenesis protein PilM</fullName>
    </submittedName>
</protein>
<dbReference type="Gene3D" id="6.20.120.30">
    <property type="entry name" value="PilM protein, C-terminal domain"/>
    <property type="match status" value="1"/>
</dbReference>
<proteinExistence type="predicted"/>
<dbReference type="InterPro" id="IPR041883">
    <property type="entry name" value="PilM_N-ter"/>
</dbReference>
<gene>
    <name evidence="1" type="primary">pilM</name>
    <name evidence="1" type="ORF">K3169_04945</name>
</gene>
<dbReference type="Pfam" id="PF07419">
    <property type="entry name" value="PilM"/>
    <property type="match status" value="1"/>
</dbReference>
<dbReference type="Proteomes" id="UP001063228">
    <property type="component" value="Chromosome"/>
</dbReference>
<dbReference type="InterPro" id="IPR009987">
    <property type="entry name" value="IM_PilM"/>
</dbReference>